<feature type="domain" description="Alpha-carbonic anhydrase" evidence="9">
    <location>
        <begin position="23"/>
        <end position="279"/>
    </location>
</feature>
<protein>
    <recommendedName>
        <fullName evidence="2">carbonic anhydrase</fullName>
        <ecNumber evidence="2">4.2.1.1</ecNumber>
    </recommendedName>
</protein>
<reference evidence="12" key="1">
    <citation type="submission" date="2012-12" db="EMBL/GenBank/DDBJ databases">
        <authorList>
            <person name="Hellsten U."/>
            <person name="Grimwood J."/>
            <person name="Chapman J.A."/>
            <person name="Shapiro H."/>
            <person name="Aerts A."/>
            <person name="Otillar R.P."/>
            <person name="Terry A.Y."/>
            <person name="Boore J.L."/>
            <person name="Simakov O."/>
            <person name="Marletaz F."/>
            <person name="Cho S.-J."/>
            <person name="Edsinger-Gonzales E."/>
            <person name="Havlak P."/>
            <person name="Kuo D.-H."/>
            <person name="Larsson T."/>
            <person name="Lv J."/>
            <person name="Arendt D."/>
            <person name="Savage R."/>
            <person name="Osoegawa K."/>
            <person name="de Jong P."/>
            <person name="Lindberg D.R."/>
            <person name="Seaver E.C."/>
            <person name="Weisblat D.A."/>
            <person name="Putnam N.H."/>
            <person name="Grigoriev I.V."/>
            <person name="Rokhsar D.S."/>
        </authorList>
    </citation>
    <scope>NUCLEOTIDE SEQUENCE</scope>
    <source>
        <strain evidence="12">I ESC-2004</strain>
    </source>
</reference>
<dbReference type="InterPro" id="IPR001148">
    <property type="entry name" value="CA_dom"/>
</dbReference>
<dbReference type="AlphaFoldDB" id="R7TB34"/>
<evidence type="ECO:0000259" key="9">
    <source>
        <dbReference type="PROSITE" id="PS51144"/>
    </source>
</evidence>
<dbReference type="EC" id="4.2.1.1" evidence="2"/>
<reference evidence="10 12" key="2">
    <citation type="journal article" date="2013" name="Nature">
        <title>Insights into bilaterian evolution from three spiralian genomes.</title>
        <authorList>
            <person name="Simakov O."/>
            <person name="Marletaz F."/>
            <person name="Cho S.J."/>
            <person name="Edsinger-Gonzales E."/>
            <person name="Havlak P."/>
            <person name="Hellsten U."/>
            <person name="Kuo D.H."/>
            <person name="Larsson T."/>
            <person name="Lv J."/>
            <person name="Arendt D."/>
            <person name="Savage R."/>
            <person name="Osoegawa K."/>
            <person name="de Jong P."/>
            <person name="Grimwood J."/>
            <person name="Chapman J.A."/>
            <person name="Shapiro H."/>
            <person name="Aerts A."/>
            <person name="Otillar R.P."/>
            <person name="Terry A.Y."/>
            <person name="Boore J.L."/>
            <person name="Grigoriev I.V."/>
            <person name="Lindberg D.R."/>
            <person name="Seaver E.C."/>
            <person name="Weisblat D.A."/>
            <person name="Putnam N.H."/>
            <person name="Rokhsar D.S."/>
        </authorList>
    </citation>
    <scope>NUCLEOTIDE SEQUENCE</scope>
    <source>
        <strain evidence="10 12">I ESC-2004</strain>
    </source>
</reference>
<feature type="chain" id="PRO_5008786831" description="carbonic anhydrase" evidence="8">
    <location>
        <begin position="22"/>
        <end position="301"/>
    </location>
</feature>
<evidence type="ECO:0000313" key="10">
    <source>
        <dbReference type="EMBL" id="ELT88209.1"/>
    </source>
</evidence>
<dbReference type="GO" id="GO:0008270">
    <property type="term" value="F:zinc ion binding"/>
    <property type="evidence" value="ECO:0007669"/>
    <property type="project" value="InterPro"/>
</dbReference>
<accession>R7TB34</accession>
<keyword evidence="8" id="KW-0732">Signal</keyword>
<evidence type="ECO:0000256" key="3">
    <source>
        <dbReference type="ARBA" id="ARBA00022723"/>
    </source>
</evidence>
<evidence type="ECO:0000256" key="5">
    <source>
        <dbReference type="ARBA" id="ARBA00023180"/>
    </source>
</evidence>
<dbReference type="GO" id="GO:0004089">
    <property type="term" value="F:carbonate dehydratase activity"/>
    <property type="evidence" value="ECO:0007669"/>
    <property type="project" value="UniProtKB-EC"/>
</dbReference>
<keyword evidence="12" id="KW-1185">Reference proteome</keyword>
<dbReference type="EMBL" id="AMQN01015489">
    <property type="status" value="NOT_ANNOTATED_CDS"/>
    <property type="molecule type" value="Genomic_DNA"/>
</dbReference>
<dbReference type="Proteomes" id="UP000014760">
    <property type="component" value="Unassembled WGS sequence"/>
</dbReference>
<proteinExistence type="inferred from homology"/>
<keyword evidence="4" id="KW-0862">Zinc</keyword>
<dbReference type="SMART" id="SM01057">
    <property type="entry name" value="Carb_anhydrase"/>
    <property type="match status" value="1"/>
</dbReference>
<dbReference type="InterPro" id="IPR036398">
    <property type="entry name" value="CA_dom_sf"/>
</dbReference>
<comment type="catalytic activity">
    <reaction evidence="7">
        <text>hydrogencarbonate + H(+) = CO2 + H2O</text>
        <dbReference type="Rhea" id="RHEA:10748"/>
        <dbReference type="ChEBI" id="CHEBI:15377"/>
        <dbReference type="ChEBI" id="CHEBI:15378"/>
        <dbReference type="ChEBI" id="CHEBI:16526"/>
        <dbReference type="ChEBI" id="CHEBI:17544"/>
        <dbReference type="EC" id="4.2.1.1"/>
    </reaction>
</comment>
<evidence type="ECO:0000256" key="8">
    <source>
        <dbReference type="SAM" id="SignalP"/>
    </source>
</evidence>
<dbReference type="HOGENOM" id="CLU_039326_2_0_1"/>
<keyword evidence="6" id="KW-0456">Lyase</keyword>
<evidence type="ECO:0000256" key="4">
    <source>
        <dbReference type="ARBA" id="ARBA00022833"/>
    </source>
</evidence>
<keyword evidence="5" id="KW-0325">Glycoprotein</keyword>
<reference evidence="11" key="3">
    <citation type="submission" date="2015-06" db="UniProtKB">
        <authorList>
            <consortium name="EnsemblMetazoa"/>
        </authorList>
    </citation>
    <scope>IDENTIFICATION</scope>
</reference>
<dbReference type="OMA" id="SECAFCE"/>
<dbReference type="FunFam" id="3.10.200.10:FF:000003">
    <property type="entry name" value="Carbonic anhydrase 12"/>
    <property type="match status" value="1"/>
</dbReference>
<evidence type="ECO:0000256" key="1">
    <source>
        <dbReference type="ARBA" id="ARBA00010718"/>
    </source>
</evidence>
<dbReference type="Gene3D" id="3.10.200.10">
    <property type="entry name" value="Alpha carbonic anhydrase"/>
    <property type="match status" value="1"/>
</dbReference>
<dbReference type="EMBL" id="KB311947">
    <property type="protein sequence ID" value="ELT88209.1"/>
    <property type="molecule type" value="Genomic_DNA"/>
</dbReference>
<evidence type="ECO:0000256" key="2">
    <source>
        <dbReference type="ARBA" id="ARBA00012925"/>
    </source>
</evidence>
<dbReference type="PANTHER" id="PTHR18952">
    <property type="entry name" value="CARBONIC ANHYDRASE"/>
    <property type="match status" value="1"/>
</dbReference>
<name>R7TB34_CAPTE</name>
<evidence type="ECO:0000313" key="11">
    <source>
        <dbReference type="EnsemblMetazoa" id="CapteP148613"/>
    </source>
</evidence>
<dbReference type="InterPro" id="IPR023561">
    <property type="entry name" value="Carbonic_anhydrase_a-class"/>
</dbReference>
<keyword evidence="3" id="KW-0479">Metal-binding</keyword>
<dbReference type="OrthoDB" id="429145at2759"/>
<dbReference type="PROSITE" id="PS51144">
    <property type="entry name" value="ALPHA_CA_2"/>
    <property type="match status" value="1"/>
</dbReference>
<dbReference type="SUPFAM" id="SSF51069">
    <property type="entry name" value="Carbonic anhydrase"/>
    <property type="match status" value="1"/>
</dbReference>
<organism evidence="10">
    <name type="scientific">Capitella teleta</name>
    <name type="common">Polychaete worm</name>
    <dbReference type="NCBI Taxonomy" id="283909"/>
    <lineage>
        <taxon>Eukaryota</taxon>
        <taxon>Metazoa</taxon>
        <taxon>Spiralia</taxon>
        <taxon>Lophotrochozoa</taxon>
        <taxon>Annelida</taxon>
        <taxon>Polychaeta</taxon>
        <taxon>Sedentaria</taxon>
        <taxon>Scolecida</taxon>
        <taxon>Capitellidae</taxon>
        <taxon>Capitella</taxon>
    </lineage>
</organism>
<evidence type="ECO:0000256" key="6">
    <source>
        <dbReference type="ARBA" id="ARBA00023239"/>
    </source>
</evidence>
<feature type="signal peptide" evidence="8">
    <location>
        <begin position="1"/>
        <end position="21"/>
    </location>
</feature>
<sequence>MEFVHSFGFFTLLSLISPIDASDSWSYSGNTGPSYWVNSYATCGGSSQTPINLEGGEYDPNLGNITFTGYSAADSGTTYILENNGHTAKVGFQSSTSMSISDGGLSGTYKVLQFHAHWGRNGSGEGSEHYKDGKPYPAEIHIVHYRNSYADSTAAVDQPEGLAVLGIFLEQGSVENTKYSPFINALSNIPDSGQNFTMSGFALGDLLPSDTSKYFRYSGGLTTPPCYESIVWTVFNEPVSLSMTQMDALRTLNYEDGSTMQDNTRPLQNLNGRDITASWDGAHHVAVSFALILLVFVFHLF</sequence>
<dbReference type="Pfam" id="PF00194">
    <property type="entry name" value="Carb_anhydrase"/>
    <property type="match status" value="1"/>
</dbReference>
<evidence type="ECO:0000313" key="12">
    <source>
        <dbReference type="Proteomes" id="UP000014760"/>
    </source>
</evidence>
<evidence type="ECO:0000256" key="7">
    <source>
        <dbReference type="ARBA" id="ARBA00048348"/>
    </source>
</evidence>
<comment type="similarity">
    <text evidence="1">Belongs to the alpha-carbonic anhydrase family.</text>
</comment>
<dbReference type="STRING" id="283909.R7TB34"/>
<dbReference type="EnsemblMetazoa" id="CapteT148613">
    <property type="protein sequence ID" value="CapteP148613"/>
    <property type="gene ID" value="CapteG148613"/>
</dbReference>
<dbReference type="PANTHER" id="PTHR18952:SF265">
    <property type="entry name" value="CARBONIC ANHYDRASE"/>
    <property type="match status" value="1"/>
</dbReference>
<dbReference type="GO" id="GO:0005886">
    <property type="term" value="C:plasma membrane"/>
    <property type="evidence" value="ECO:0007669"/>
    <property type="project" value="TreeGrafter"/>
</dbReference>
<gene>
    <name evidence="10" type="ORF">CAPTEDRAFT_148613</name>
</gene>